<sequence>MAVTALVVAMTLSGCGWRGVNSMALPGTAGDGPDAFQIQAQLPNVTNIEQNSRVRVGDATVGNVVKIERQGWHALVTMRLDGDVRLPANATAKIGQTSLLGSLHVELAPPVTEPAEGRLHEGSLIPLTATGSYPTTEQTLATASLLLNGGGLGKLQEITKAFATGFAGRERDVRSLLSQLSEFVGHLESQVGAIVEATDSLNRLVGQFAAEKETIDEALRTIPRALSTLSDQRDNLGEALVQLGRFSALAADSVDRTKETLVAELNDVAPVLESLGDTGPALTRALGILLTFPWPKESLGKWMRGDFANSTFVVDLTLSRLDSALFTGTRWEGDLTQLELQWGRTIGQKPSPYTAGNPLVAPYRFDQGP</sequence>
<evidence type="ECO:0000259" key="1">
    <source>
        <dbReference type="Pfam" id="PF02470"/>
    </source>
</evidence>
<dbReference type="PANTHER" id="PTHR33371">
    <property type="entry name" value="INTERMEMBRANE PHOSPHOLIPID TRANSPORT SYSTEM BINDING PROTEIN MLAD-RELATED"/>
    <property type="match status" value="1"/>
</dbReference>
<dbReference type="NCBIfam" id="TIGR00996">
    <property type="entry name" value="Mtu_fam_mce"/>
    <property type="match status" value="1"/>
</dbReference>
<accession>A0ABT2M6G7</accession>
<name>A0ABT2M6G7_9MYCO</name>
<reference evidence="4" key="1">
    <citation type="submission" date="2023-07" db="EMBL/GenBank/DDBJ databases">
        <authorList>
            <person name="Deng Y."/>
            <person name="Zhang Y.-Q."/>
        </authorList>
    </citation>
    <scope>NUCLEOTIDE SEQUENCE [LARGE SCALE GENOMIC DNA]</scope>
    <source>
        <strain evidence="4">CPCC 205710</strain>
    </source>
</reference>
<dbReference type="Pfam" id="PF02470">
    <property type="entry name" value="MlaD"/>
    <property type="match status" value="1"/>
</dbReference>
<evidence type="ECO:0000313" key="3">
    <source>
        <dbReference type="EMBL" id="MCT7657859.1"/>
    </source>
</evidence>
<gene>
    <name evidence="3" type="ORF">N4S67_05440</name>
</gene>
<evidence type="ECO:0000313" key="4">
    <source>
        <dbReference type="Proteomes" id="UP001206639"/>
    </source>
</evidence>
<dbReference type="Pfam" id="PF11887">
    <property type="entry name" value="Mce4_CUP1"/>
    <property type="match status" value="1"/>
</dbReference>
<evidence type="ECO:0000259" key="2">
    <source>
        <dbReference type="Pfam" id="PF11887"/>
    </source>
</evidence>
<proteinExistence type="predicted"/>
<dbReference type="Proteomes" id="UP001206639">
    <property type="component" value="Unassembled WGS sequence"/>
</dbReference>
<dbReference type="InterPro" id="IPR024516">
    <property type="entry name" value="Mce_C"/>
</dbReference>
<protein>
    <submittedName>
        <fullName evidence="3">MCE family protein</fullName>
    </submittedName>
</protein>
<dbReference type="PANTHER" id="PTHR33371:SF15">
    <property type="entry name" value="LIPOPROTEIN LPRN"/>
    <property type="match status" value="1"/>
</dbReference>
<keyword evidence="4" id="KW-1185">Reference proteome</keyword>
<feature type="domain" description="Mammalian cell entry C-terminal" evidence="2">
    <location>
        <begin position="118"/>
        <end position="286"/>
    </location>
</feature>
<dbReference type="InterPro" id="IPR005693">
    <property type="entry name" value="Mce"/>
</dbReference>
<dbReference type="InterPro" id="IPR003399">
    <property type="entry name" value="Mce/MlaD"/>
</dbReference>
<organism evidence="3 4">
    <name type="scientific">Mycobacterium deserti</name>
    <dbReference type="NCBI Taxonomy" id="2978347"/>
    <lineage>
        <taxon>Bacteria</taxon>
        <taxon>Bacillati</taxon>
        <taxon>Actinomycetota</taxon>
        <taxon>Actinomycetes</taxon>
        <taxon>Mycobacteriales</taxon>
        <taxon>Mycobacteriaceae</taxon>
        <taxon>Mycobacterium</taxon>
    </lineage>
</organism>
<comment type="caution">
    <text evidence="3">The sequence shown here is derived from an EMBL/GenBank/DDBJ whole genome shotgun (WGS) entry which is preliminary data.</text>
</comment>
<dbReference type="EMBL" id="JAODWD010000001">
    <property type="protein sequence ID" value="MCT7657859.1"/>
    <property type="molecule type" value="Genomic_DNA"/>
</dbReference>
<dbReference type="InterPro" id="IPR052336">
    <property type="entry name" value="MlaD_Phospholipid_Transporter"/>
</dbReference>
<feature type="domain" description="Mce/MlaD" evidence="1">
    <location>
        <begin position="37"/>
        <end position="110"/>
    </location>
</feature>
<dbReference type="RefSeq" id="WP_260992072.1">
    <property type="nucleotide sequence ID" value="NZ_JAODWD010000001.1"/>
</dbReference>